<dbReference type="InterPro" id="IPR053176">
    <property type="entry name" value="T6SS_TssE1-like"/>
</dbReference>
<dbReference type="InterPro" id="IPR017737">
    <property type="entry name" value="TssE1-like"/>
</dbReference>
<gene>
    <name evidence="3" type="primary">tssE</name>
    <name evidence="3" type="ORF">DKG75_10265</name>
</gene>
<dbReference type="OrthoDB" id="119583at2"/>
<sequence length="208" mass="23661">MDGRRRRAGARHRPAHLPDRRRRARPARPRQHRPGRPAGGRRGGVLSVNIYGDQPLSTSLLDRLVDAGGGDGQPRSRGASLRDLKQAIRRDLETLLNARQRCRSWSSDLTELDTSLVNFGIPDFTAGSFESHHRLESLRRAIEISIRRFEPRFESVYVEITDQEAVDRSFHIRISAMMHAEPEPEQIVLDSLLESSTRTFEVVENAHD</sequence>
<feature type="region of interest" description="Disordered" evidence="1">
    <location>
        <begin position="1"/>
        <end position="45"/>
    </location>
</feature>
<dbReference type="Gene3D" id="3.10.450.40">
    <property type="match status" value="1"/>
</dbReference>
<organism evidence="3 4">
    <name type="scientific">Zavarzinia compransoris</name>
    <dbReference type="NCBI Taxonomy" id="1264899"/>
    <lineage>
        <taxon>Bacteria</taxon>
        <taxon>Pseudomonadati</taxon>
        <taxon>Pseudomonadota</taxon>
        <taxon>Alphaproteobacteria</taxon>
        <taxon>Rhodospirillales</taxon>
        <taxon>Zavarziniaceae</taxon>
        <taxon>Zavarzinia</taxon>
    </lineage>
</organism>
<evidence type="ECO:0000313" key="3">
    <source>
        <dbReference type="EMBL" id="PWR22327.1"/>
    </source>
</evidence>
<evidence type="ECO:0000313" key="4">
    <source>
        <dbReference type="Proteomes" id="UP000246077"/>
    </source>
</evidence>
<keyword evidence="4" id="KW-1185">Reference proteome</keyword>
<dbReference type="AlphaFoldDB" id="A0A317E5I5"/>
<dbReference type="InterPro" id="IPR007048">
    <property type="entry name" value="IraD/Gp25-like"/>
</dbReference>
<dbReference type="SUPFAM" id="SSF160719">
    <property type="entry name" value="gpW/gp25-like"/>
    <property type="match status" value="1"/>
</dbReference>
<accession>A0A317E5I5</accession>
<name>A0A317E5I5_9PROT</name>
<dbReference type="NCBIfam" id="TIGR03357">
    <property type="entry name" value="VI_zyme"/>
    <property type="match status" value="1"/>
</dbReference>
<reference evidence="4" key="1">
    <citation type="submission" date="2018-05" db="EMBL/GenBank/DDBJ databases">
        <title>Zavarzinia sp. HR-AS.</title>
        <authorList>
            <person name="Lee Y."/>
            <person name="Jeon C.O."/>
        </authorList>
    </citation>
    <scope>NUCLEOTIDE SEQUENCE [LARGE SCALE GENOMIC DNA]</scope>
    <source>
        <strain evidence="4">DSM 1231</strain>
    </source>
</reference>
<dbReference type="PANTHER" id="PTHR38595">
    <property type="entry name" value="CYTOPLASMIC PROTEIN-RELATED"/>
    <property type="match status" value="1"/>
</dbReference>
<dbReference type="EMBL" id="QGLF01000002">
    <property type="protein sequence ID" value="PWR22327.1"/>
    <property type="molecule type" value="Genomic_DNA"/>
</dbReference>
<feature type="compositionally biased region" description="Basic residues" evidence="1">
    <location>
        <begin position="1"/>
        <end position="35"/>
    </location>
</feature>
<feature type="domain" description="IraD/Gp25-like" evidence="2">
    <location>
        <begin position="83"/>
        <end position="182"/>
    </location>
</feature>
<comment type="caution">
    <text evidence="3">The sequence shown here is derived from an EMBL/GenBank/DDBJ whole genome shotgun (WGS) entry which is preliminary data.</text>
</comment>
<protein>
    <submittedName>
        <fullName evidence="3">Type VI secretion system baseplate subunit TssE</fullName>
    </submittedName>
</protein>
<proteinExistence type="predicted"/>
<evidence type="ECO:0000256" key="1">
    <source>
        <dbReference type="SAM" id="MobiDB-lite"/>
    </source>
</evidence>
<evidence type="ECO:0000259" key="2">
    <source>
        <dbReference type="Pfam" id="PF04965"/>
    </source>
</evidence>
<dbReference type="PANTHER" id="PTHR38595:SF1">
    <property type="entry name" value="TYPE VI SECRETION SYSTEM COMPONENT TSSE1"/>
    <property type="match status" value="1"/>
</dbReference>
<dbReference type="Pfam" id="PF04965">
    <property type="entry name" value="GPW_gp25"/>
    <property type="match status" value="1"/>
</dbReference>
<dbReference type="Proteomes" id="UP000246077">
    <property type="component" value="Unassembled WGS sequence"/>
</dbReference>